<evidence type="ECO:0000313" key="2">
    <source>
        <dbReference type="Proteomes" id="UP000030491"/>
    </source>
</evidence>
<proteinExistence type="predicted"/>
<evidence type="ECO:0000313" key="1">
    <source>
        <dbReference type="EMBL" id="KGF91084.1"/>
    </source>
</evidence>
<dbReference type="EMBL" id="JNAJ01000015">
    <property type="protein sequence ID" value="KGF91084.1"/>
    <property type="molecule type" value="Genomic_DNA"/>
</dbReference>
<reference evidence="2" key="1">
    <citation type="journal article" date="2014" name="Sci. Data">
        <title>Genomes of diverse isolates of the marine cyanobacterium Prochlorococcus.</title>
        <authorList>
            <person name="Biller S."/>
            <person name="Berube P."/>
            <person name="Thompson J."/>
            <person name="Kelly L."/>
            <person name="Roggensack S."/>
            <person name="Awad L."/>
            <person name="Roache-Johnson K."/>
            <person name="Ding H."/>
            <person name="Giovannoni S.J."/>
            <person name="Moore L.R."/>
            <person name="Chisholm S.W."/>
        </authorList>
    </citation>
    <scope>NUCLEOTIDE SEQUENCE [LARGE SCALE GENOMIC DNA]</scope>
</reference>
<gene>
    <name evidence="1" type="ORF">EU93_1252</name>
</gene>
<dbReference type="Proteomes" id="UP000030491">
    <property type="component" value="Unassembled WGS sequence"/>
</dbReference>
<accession>A0A0A1ZS82</accession>
<comment type="caution">
    <text evidence="1">The sequence shown here is derived from an EMBL/GenBank/DDBJ whole genome shotgun (WGS) entry which is preliminary data.</text>
</comment>
<name>A0A0A1ZS82_PROMR</name>
<dbReference type="AlphaFoldDB" id="A0A0A1ZS82"/>
<organism evidence="1 2">
    <name type="scientific">Prochlorococcus marinus str. MIT 9116</name>
    <dbReference type="NCBI Taxonomy" id="167544"/>
    <lineage>
        <taxon>Bacteria</taxon>
        <taxon>Bacillati</taxon>
        <taxon>Cyanobacteriota</taxon>
        <taxon>Cyanophyceae</taxon>
        <taxon>Synechococcales</taxon>
        <taxon>Prochlorococcaceae</taxon>
        <taxon>Prochlorococcus</taxon>
    </lineage>
</organism>
<sequence>MQKVGKIEVTATLLKILNMKVAEVEEKEECQMKVMYQTKRINSPFLQV</sequence>
<protein>
    <submittedName>
        <fullName evidence="1">Uncharacterized protein</fullName>
    </submittedName>
</protein>